<proteinExistence type="predicted"/>
<gene>
    <name evidence="1" type="ORF">Q4490_14295</name>
</gene>
<dbReference type="Proteomes" id="UP001169862">
    <property type="component" value="Unassembled WGS sequence"/>
</dbReference>
<dbReference type="AlphaFoldDB" id="A0AAW7XLX2"/>
<dbReference type="NCBIfam" id="TIGR02450">
    <property type="entry name" value="TIGR02450 family Trp-rich protein"/>
    <property type="match status" value="1"/>
</dbReference>
<accession>A0AAW7XLX2</accession>
<sequence length="71" mass="8329">MNTINPKKLYLSKWTAVRPINKEKHFLVSKITFDEEGCVEECVIEAVMTKRADTIDWNSLKDSTQWLQGWL</sequence>
<name>A0AAW7XLX2_9GAMM</name>
<organism evidence="1 2">
    <name type="scientific">Neptunomonas phycophila</name>
    <dbReference type="NCBI Taxonomy" id="1572645"/>
    <lineage>
        <taxon>Bacteria</taxon>
        <taxon>Pseudomonadati</taxon>
        <taxon>Pseudomonadota</taxon>
        <taxon>Gammaproteobacteria</taxon>
        <taxon>Oceanospirillales</taxon>
        <taxon>Oceanospirillaceae</taxon>
        <taxon>Neptunomonas</taxon>
    </lineage>
</organism>
<dbReference type="EMBL" id="JAUOPG010000010">
    <property type="protein sequence ID" value="MDO6454741.1"/>
    <property type="molecule type" value="Genomic_DNA"/>
</dbReference>
<comment type="caution">
    <text evidence="1">The sequence shown here is derived from an EMBL/GenBank/DDBJ whole genome shotgun (WGS) entry which is preliminary data.</text>
</comment>
<dbReference type="InterPro" id="IPR012663">
    <property type="entry name" value="CHP02450_Tryp"/>
</dbReference>
<dbReference type="Pfam" id="PF09493">
    <property type="entry name" value="DUF2389"/>
    <property type="match status" value="1"/>
</dbReference>
<reference evidence="1" key="1">
    <citation type="submission" date="2023-07" db="EMBL/GenBank/DDBJ databases">
        <title>Genome content predicts the carbon catabolic preferences of heterotrophic bacteria.</title>
        <authorList>
            <person name="Gralka M."/>
        </authorList>
    </citation>
    <scope>NUCLEOTIDE SEQUENCE</scope>
    <source>
        <strain evidence="1">I2M16</strain>
    </source>
</reference>
<protein>
    <submittedName>
        <fullName evidence="1">TIGR02450 family Trp-rich protein</fullName>
    </submittedName>
</protein>
<dbReference type="RefSeq" id="WP_303551527.1">
    <property type="nucleotide sequence ID" value="NZ_JAUOPG010000010.1"/>
</dbReference>
<evidence type="ECO:0000313" key="1">
    <source>
        <dbReference type="EMBL" id="MDO6454741.1"/>
    </source>
</evidence>
<evidence type="ECO:0000313" key="2">
    <source>
        <dbReference type="Proteomes" id="UP001169862"/>
    </source>
</evidence>